<protein>
    <submittedName>
        <fullName evidence="1">Uncharacterized protein</fullName>
    </submittedName>
</protein>
<reference evidence="1" key="1">
    <citation type="submission" date="2023-05" db="EMBL/GenBank/DDBJ databases">
        <title>Comparative genomics of Bacillaceae isolates and their secondary metabolite potential.</title>
        <authorList>
            <person name="Song L."/>
            <person name="Nielsen L.J."/>
            <person name="Mohite O."/>
            <person name="Xu X."/>
            <person name="Weber T."/>
            <person name="Kovacs A.T."/>
        </authorList>
    </citation>
    <scope>NUCLEOTIDE SEQUENCE</scope>
    <source>
        <strain evidence="1">XLM17</strain>
    </source>
</reference>
<dbReference type="KEGG" id="nnv:QNH39_18395"/>
<name>A0AA95MWW5_9BACI</name>
<sequence>MQPLQLQFQEFLVLNSPGQVIPLCDSALLKDPAAILVAIFFEVMVRKAEYFTFDKASIQNKQIMGKLGCIKKGSVNFF</sequence>
<dbReference type="RefSeq" id="WP_066089782.1">
    <property type="nucleotide sequence ID" value="NZ_CP126114.1"/>
</dbReference>
<organism evidence="1 2">
    <name type="scientific">Neobacillus novalis</name>
    <dbReference type="NCBI Taxonomy" id="220687"/>
    <lineage>
        <taxon>Bacteria</taxon>
        <taxon>Bacillati</taxon>
        <taxon>Bacillota</taxon>
        <taxon>Bacilli</taxon>
        <taxon>Bacillales</taxon>
        <taxon>Bacillaceae</taxon>
        <taxon>Neobacillus</taxon>
    </lineage>
</organism>
<dbReference type="Proteomes" id="UP001178288">
    <property type="component" value="Chromosome"/>
</dbReference>
<accession>A0AA95MWW5</accession>
<gene>
    <name evidence="1" type="ORF">QNH39_18395</name>
</gene>
<dbReference type="AlphaFoldDB" id="A0AA95MWW5"/>
<keyword evidence="2" id="KW-1185">Reference proteome</keyword>
<evidence type="ECO:0000313" key="2">
    <source>
        <dbReference type="Proteomes" id="UP001178288"/>
    </source>
</evidence>
<evidence type="ECO:0000313" key="1">
    <source>
        <dbReference type="EMBL" id="WHY89168.1"/>
    </source>
</evidence>
<dbReference type="EMBL" id="CP126114">
    <property type="protein sequence ID" value="WHY89168.1"/>
    <property type="molecule type" value="Genomic_DNA"/>
</dbReference>
<proteinExistence type="predicted"/>